<keyword evidence="1" id="KW-0812">Transmembrane</keyword>
<keyword evidence="1" id="KW-1133">Transmembrane helix</keyword>
<dbReference type="EMBL" id="RKHL01000001">
    <property type="protein sequence ID" value="ROR83585.1"/>
    <property type="molecule type" value="Genomic_DNA"/>
</dbReference>
<comment type="caution">
    <text evidence="3">The sequence shown here is derived from an EMBL/GenBank/DDBJ whole genome shotgun (WGS) entry which is preliminary data.</text>
</comment>
<keyword evidence="4" id="KW-1185">Reference proteome</keyword>
<dbReference type="Gene3D" id="2.60.40.650">
    <property type="match status" value="1"/>
</dbReference>
<proteinExistence type="predicted"/>
<feature type="transmembrane region" description="Helical" evidence="1">
    <location>
        <begin position="174"/>
        <end position="195"/>
    </location>
</feature>
<name>A0A3N2C7V7_9MICO</name>
<dbReference type="AlphaFoldDB" id="A0A3N2C7V7"/>
<feature type="transmembrane region" description="Helical" evidence="1">
    <location>
        <begin position="71"/>
        <end position="91"/>
    </location>
</feature>
<gene>
    <name evidence="3" type="ORF">EDD42_3699</name>
</gene>
<dbReference type="InterPro" id="IPR000572">
    <property type="entry name" value="OxRdtase_Mopterin-bd_dom"/>
</dbReference>
<evidence type="ECO:0000313" key="4">
    <source>
        <dbReference type="Proteomes" id="UP000266915"/>
    </source>
</evidence>
<dbReference type="RefSeq" id="WP_085511392.1">
    <property type="nucleotide sequence ID" value="NZ_FXAP01000002.1"/>
</dbReference>
<dbReference type="GO" id="GO:0008482">
    <property type="term" value="F:sulfite oxidase activity"/>
    <property type="evidence" value="ECO:0007669"/>
    <property type="project" value="TreeGrafter"/>
</dbReference>
<feature type="domain" description="Oxidoreductase molybdopterin-binding" evidence="2">
    <location>
        <begin position="249"/>
        <end position="397"/>
    </location>
</feature>
<dbReference type="Gene3D" id="3.90.420.10">
    <property type="entry name" value="Oxidoreductase, molybdopterin-binding domain"/>
    <property type="match status" value="1"/>
</dbReference>
<dbReference type="InterPro" id="IPR014756">
    <property type="entry name" value="Ig_E-set"/>
</dbReference>
<evidence type="ECO:0000259" key="2">
    <source>
        <dbReference type="Pfam" id="PF00174"/>
    </source>
</evidence>
<dbReference type="InterPro" id="IPR036374">
    <property type="entry name" value="OxRdtase_Mopterin-bd_sf"/>
</dbReference>
<dbReference type="SUPFAM" id="SSF56524">
    <property type="entry name" value="Oxidoreductase molybdopterin-binding domain"/>
    <property type="match status" value="1"/>
</dbReference>
<keyword evidence="1" id="KW-0472">Membrane</keyword>
<feature type="transmembrane region" description="Helical" evidence="1">
    <location>
        <begin position="98"/>
        <end position="118"/>
    </location>
</feature>
<evidence type="ECO:0000256" key="1">
    <source>
        <dbReference type="SAM" id="Phobius"/>
    </source>
</evidence>
<dbReference type="Pfam" id="PF00174">
    <property type="entry name" value="Oxidored_molyb"/>
    <property type="match status" value="1"/>
</dbReference>
<sequence length="524" mass="54799">MTGMEPRRRTLFAGVSGIVAAVATLGSAEAVAAFVAPASSPLLAVGSLVIDLVPGWVKDLVIALFGTNDKLVLLIVLGVVVAALAVGIGVLEERRPVVGSIALAVVGVVAVVAAITRADAGLDWAFPSFVGTAVGILVLRLLVTRLRTWEDATVTDEARPVVGASRAELPRRSFLVLLGGTAVGALVVGVGARVASAGAVAVETIRKALKLPTAAVAAPPVPAGAELGIDGLTPVVSANDSFYRIDTALQVPNIDPSTWSLKITGMVEQEVEIGFEELLALPLQESIITLTCVSNPVGGDLIGNALWLGYPIRELLARAKPKAGADMVLSRSIDGFTAGTPLEVLQDEDRDSLLAVGMNGQPLPLQHGFPVRMVVPGLYGYVSATKWVVELEVTRYADARAYWTDRGWSERGPIKTESRIDVPRNGGRVAAGNVAIAGVAWAQHTGVNRVQVRIDDGDWLDTTLATAISDDTWVQWVLHWDAPAGDHTIAVRATDAAGKTQSETPVDVVPDGAEGWHTISVGVD</sequence>
<dbReference type="PANTHER" id="PTHR19372:SF7">
    <property type="entry name" value="SULFITE OXIDASE, MITOCHONDRIAL"/>
    <property type="match status" value="1"/>
</dbReference>
<protein>
    <submittedName>
        <fullName evidence="3">DMSO/TMAO reductase YedYZ molybdopterin-dependent catalytic subunit</fullName>
    </submittedName>
</protein>
<dbReference type="Proteomes" id="UP000266915">
    <property type="component" value="Unassembled WGS sequence"/>
</dbReference>
<reference evidence="3 4" key="1">
    <citation type="submission" date="2018-11" db="EMBL/GenBank/DDBJ databases">
        <title>Sequencing the genomes of 1000 actinobacteria strains.</title>
        <authorList>
            <person name="Klenk H.-P."/>
        </authorList>
    </citation>
    <scope>NUCLEOTIDE SEQUENCE [LARGE SCALE GENOMIC DNA]</scope>
    <source>
        <strain evidence="3 4">DSM 14012</strain>
    </source>
</reference>
<dbReference type="GO" id="GO:0043546">
    <property type="term" value="F:molybdopterin cofactor binding"/>
    <property type="evidence" value="ECO:0007669"/>
    <property type="project" value="TreeGrafter"/>
</dbReference>
<dbReference type="PANTHER" id="PTHR19372">
    <property type="entry name" value="SULFITE REDUCTASE"/>
    <property type="match status" value="1"/>
</dbReference>
<dbReference type="GO" id="GO:0020037">
    <property type="term" value="F:heme binding"/>
    <property type="evidence" value="ECO:0007669"/>
    <property type="project" value="TreeGrafter"/>
</dbReference>
<feature type="transmembrane region" description="Helical" evidence="1">
    <location>
        <begin position="124"/>
        <end position="143"/>
    </location>
</feature>
<accession>A0A3N2C7V7</accession>
<dbReference type="GO" id="GO:0006790">
    <property type="term" value="P:sulfur compound metabolic process"/>
    <property type="evidence" value="ECO:0007669"/>
    <property type="project" value="TreeGrafter"/>
</dbReference>
<evidence type="ECO:0000313" key="3">
    <source>
        <dbReference type="EMBL" id="ROR83585.1"/>
    </source>
</evidence>
<organism evidence="3 4">
    <name type="scientific">Plantibacter flavus</name>
    <dbReference type="NCBI Taxonomy" id="150123"/>
    <lineage>
        <taxon>Bacteria</taxon>
        <taxon>Bacillati</taxon>
        <taxon>Actinomycetota</taxon>
        <taxon>Actinomycetes</taxon>
        <taxon>Micrococcales</taxon>
        <taxon>Microbacteriaceae</taxon>
        <taxon>Plantibacter</taxon>
    </lineage>
</organism>
<dbReference type="SUPFAM" id="SSF81296">
    <property type="entry name" value="E set domains"/>
    <property type="match status" value="1"/>
</dbReference>